<feature type="region of interest" description="Disordered" evidence="9">
    <location>
        <begin position="1"/>
        <end position="30"/>
    </location>
</feature>
<gene>
    <name evidence="11" type="ORF">AV530_009225</name>
</gene>
<dbReference type="SUPFAM" id="SSF57716">
    <property type="entry name" value="Glucocorticoid receptor-like (DNA-binding domain)"/>
    <property type="match status" value="1"/>
</dbReference>
<dbReference type="Pfam" id="PF00105">
    <property type="entry name" value="zf-C4"/>
    <property type="match status" value="1"/>
</dbReference>
<evidence type="ECO:0000256" key="6">
    <source>
        <dbReference type="ARBA" id="ARBA00023163"/>
    </source>
</evidence>
<accession>A0A1V4KML7</accession>
<evidence type="ECO:0000256" key="1">
    <source>
        <dbReference type="ARBA" id="ARBA00022723"/>
    </source>
</evidence>
<keyword evidence="2" id="KW-0863">Zinc-finger</keyword>
<dbReference type="Gene3D" id="3.30.50.10">
    <property type="entry name" value="Erythroid Transcription Factor GATA-1, subunit A"/>
    <property type="match status" value="1"/>
</dbReference>
<keyword evidence="12" id="KW-1185">Reference proteome</keyword>
<evidence type="ECO:0000256" key="9">
    <source>
        <dbReference type="SAM" id="MobiDB-lite"/>
    </source>
</evidence>
<dbReference type="STRING" id="372326.A0A1V4KML7"/>
<dbReference type="GO" id="GO:0008270">
    <property type="term" value="F:zinc ion binding"/>
    <property type="evidence" value="ECO:0007669"/>
    <property type="project" value="UniProtKB-KW"/>
</dbReference>
<comment type="caution">
    <text evidence="11">The sequence shown here is derived from an EMBL/GenBank/DDBJ whole genome shotgun (WGS) entry which is preliminary data.</text>
</comment>
<evidence type="ECO:0000256" key="2">
    <source>
        <dbReference type="ARBA" id="ARBA00022771"/>
    </source>
</evidence>
<keyword evidence="3" id="KW-0862">Zinc</keyword>
<keyword evidence="6" id="KW-0804">Transcription</keyword>
<dbReference type="GO" id="GO:0003700">
    <property type="term" value="F:DNA-binding transcription factor activity"/>
    <property type="evidence" value="ECO:0007669"/>
    <property type="project" value="InterPro"/>
</dbReference>
<evidence type="ECO:0000256" key="4">
    <source>
        <dbReference type="ARBA" id="ARBA00023015"/>
    </source>
</evidence>
<keyword evidence="7" id="KW-0675">Receptor</keyword>
<evidence type="ECO:0000259" key="10">
    <source>
        <dbReference type="Pfam" id="PF00105"/>
    </source>
</evidence>
<feature type="domain" description="Nuclear receptor" evidence="10">
    <location>
        <begin position="21"/>
        <end position="51"/>
    </location>
</feature>
<dbReference type="Proteomes" id="UP000190648">
    <property type="component" value="Unassembled WGS sequence"/>
</dbReference>
<evidence type="ECO:0000256" key="8">
    <source>
        <dbReference type="ARBA" id="ARBA00023242"/>
    </source>
</evidence>
<reference evidence="11 12" key="1">
    <citation type="submission" date="2016-02" db="EMBL/GenBank/DDBJ databases">
        <title>Band-tailed pigeon sequencing and assembly.</title>
        <authorList>
            <person name="Soares A.E."/>
            <person name="Novak B.J."/>
            <person name="Rice E.S."/>
            <person name="O'Connell B."/>
            <person name="Chang D."/>
            <person name="Weber S."/>
            <person name="Shapiro B."/>
        </authorList>
    </citation>
    <scope>NUCLEOTIDE SEQUENCE [LARGE SCALE GENOMIC DNA]</scope>
    <source>
        <strain evidence="11">BTP2013</strain>
        <tissue evidence="11">Blood</tissue>
    </source>
</reference>
<evidence type="ECO:0000313" key="12">
    <source>
        <dbReference type="Proteomes" id="UP000190648"/>
    </source>
</evidence>
<evidence type="ECO:0000256" key="3">
    <source>
        <dbReference type="ARBA" id="ARBA00022833"/>
    </source>
</evidence>
<keyword evidence="1" id="KW-0479">Metal-binding</keyword>
<dbReference type="AlphaFoldDB" id="A0A1V4KML7"/>
<evidence type="ECO:0000313" key="11">
    <source>
        <dbReference type="EMBL" id="OPJ85668.1"/>
    </source>
</evidence>
<feature type="region of interest" description="Disordered" evidence="9">
    <location>
        <begin position="83"/>
        <end position="119"/>
    </location>
</feature>
<evidence type="ECO:0000256" key="7">
    <source>
        <dbReference type="ARBA" id="ARBA00023170"/>
    </source>
</evidence>
<dbReference type="GO" id="GO:0043565">
    <property type="term" value="F:sequence-specific DNA binding"/>
    <property type="evidence" value="ECO:0007669"/>
    <property type="project" value="InterPro"/>
</dbReference>
<evidence type="ECO:0000256" key="5">
    <source>
        <dbReference type="ARBA" id="ARBA00023125"/>
    </source>
</evidence>
<keyword evidence="8" id="KW-0539">Nucleus</keyword>
<dbReference type="EMBL" id="LSYS01002801">
    <property type="protein sequence ID" value="OPJ85668.1"/>
    <property type="molecule type" value="Genomic_DNA"/>
</dbReference>
<dbReference type="InterPro" id="IPR013088">
    <property type="entry name" value="Znf_NHR/GATA"/>
</dbReference>
<organism evidence="11 12">
    <name type="scientific">Patagioenas fasciata monilis</name>
    <dbReference type="NCBI Taxonomy" id="372326"/>
    <lineage>
        <taxon>Eukaryota</taxon>
        <taxon>Metazoa</taxon>
        <taxon>Chordata</taxon>
        <taxon>Craniata</taxon>
        <taxon>Vertebrata</taxon>
        <taxon>Euteleostomi</taxon>
        <taxon>Archelosauria</taxon>
        <taxon>Archosauria</taxon>
        <taxon>Dinosauria</taxon>
        <taxon>Saurischia</taxon>
        <taxon>Theropoda</taxon>
        <taxon>Coelurosauria</taxon>
        <taxon>Aves</taxon>
        <taxon>Neognathae</taxon>
        <taxon>Neoaves</taxon>
        <taxon>Columbimorphae</taxon>
        <taxon>Columbiformes</taxon>
        <taxon>Columbidae</taxon>
        <taxon>Patagioenas</taxon>
    </lineage>
</organism>
<protein>
    <recommendedName>
        <fullName evidence="10">Nuclear receptor domain-containing protein</fullName>
    </recommendedName>
</protein>
<keyword evidence="4" id="KW-0805">Transcription regulation</keyword>
<proteinExistence type="predicted"/>
<keyword evidence="5" id="KW-0238">DNA-binding</keyword>
<sequence length="166" mass="18756">MARRDRSGQSGVFAARDAHGPGCRGGRDCPVDQPHRNQCQYCRLRKAQHRGFWSSRDTEPREHGAELSSTRTRRLRRFFRLQPAVRPRHSSAVRSPGRGTGSCGAVHRGQTRAGTGSTGLGDTWRRFRWPLRGSRTDNLDFQPLVRTPPGEDPQLCMDWNGDTHLL</sequence>
<name>A0A1V4KML7_PATFA</name>
<dbReference type="InterPro" id="IPR001628">
    <property type="entry name" value="Znf_hrmn_rcpt"/>
</dbReference>